<reference evidence="1" key="1">
    <citation type="submission" date="2023-02" db="EMBL/GenBank/DDBJ databases">
        <title>Host association and intracellularity evolved multiple times independently in the Rickettsiales.</title>
        <authorList>
            <person name="Castelli M."/>
            <person name="Nardi T."/>
            <person name="Gammuto L."/>
            <person name="Bellinzona G."/>
            <person name="Sabaneyeva E."/>
            <person name="Potekhin A."/>
            <person name="Serra V."/>
            <person name="Petroni G."/>
            <person name="Sassera D."/>
        </authorList>
    </citation>
    <scope>NUCLEOTIDE SEQUENCE</scope>
    <source>
        <strain evidence="1">USBL-36I1</strain>
    </source>
</reference>
<dbReference type="EMBL" id="JARGYU010000002">
    <property type="protein sequence ID" value="MDZ5761376.1"/>
    <property type="molecule type" value="Genomic_DNA"/>
</dbReference>
<dbReference type="PANTHER" id="PTHR21262:SF31">
    <property type="entry name" value="GTP PYROPHOSPHOKINASE"/>
    <property type="match status" value="1"/>
</dbReference>
<dbReference type="GO" id="GO:0005886">
    <property type="term" value="C:plasma membrane"/>
    <property type="evidence" value="ECO:0007669"/>
    <property type="project" value="TreeGrafter"/>
</dbReference>
<comment type="caution">
    <text evidence="1">The sequence shown here is derived from an EMBL/GenBank/DDBJ whole genome shotgun (WGS) entry which is preliminary data.</text>
</comment>
<evidence type="ECO:0000313" key="2">
    <source>
        <dbReference type="Proteomes" id="UP001289135"/>
    </source>
</evidence>
<keyword evidence="2" id="KW-1185">Reference proteome</keyword>
<gene>
    <name evidence="1" type="ORF">Lyticum_00549</name>
</gene>
<dbReference type="PANTHER" id="PTHR21262">
    <property type="entry name" value="GUANOSINE-3',5'-BIS DIPHOSPHATE 3'-PYROPHOSPHOHYDROLASE"/>
    <property type="match status" value="1"/>
</dbReference>
<dbReference type="AlphaFoldDB" id="A0AAE4VK17"/>
<dbReference type="Pfam" id="PF13328">
    <property type="entry name" value="HD_4"/>
    <property type="match status" value="1"/>
</dbReference>
<sequence>MLNLYNKQNKLFNIIKLIYKIMSNFKINSSNIVCDNINIPIIDPYHPDWINQFKNCEYANLLINKLKCLQKKEKNKNLNHYLILKAIFYAKFYHKDQKRKSGELYYVHALKVTEMVAHYILRTDLIITSILHDTVEDTQLTIEMISNAFGYDISNQILYLTRVYNQDKITAAQIVEYLLEDKYHDVLIIKLLDRIHNIMTLNTKGISNTAKTIQETLHAFLILSSYLGIKNAEEKITLMCLEYKNIYNNKKSS</sequence>
<dbReference type="Proteomes" id="UP001289135">
    <property type="component" value="Unassembled WGS sequence"/>
</dbReference>
<name>A0AAE4VK17_9RICK</name>
<proteinExistence type="predicted"/>
<dbReference type="Gene3D" id="1.10.3210.10">
    <property type="entry name" value="Hypothetical protein af1432"/>
    <property type="match status" value="1"/>
</dbReference>
<evidence type="ECO:0000313" key="1">
    <source>
        <dbReference type="EMBL" id="MDZ5761376.1"/>
    </source>
</evidence>
<protein>
    <submittedName>
        <fullName evidence="1">Guanosine polyphosphate pyrophosphohydrolase</fullName>
    </submittedName>
</protein>
<dbReference type="SUPFAM" id="SSF109604">
    <property type="entry name" value="HD-domain/PDEase-like"/>
    <property type="match status" value="1"/>
</dbReference>
<accession>A0AAE4VK17</accession>
<organism evidence="1 2">
    <name type="scientific">Lyticum sinuosum</name>
    <dbReference type="NCBI Taxonomy" id="1332059"/>
    <lineage>
        <taxon>Bacteria</taxon>
        <taxon>Pseudomonadati</taxon>
        <taxon>Pseudomonadota</taxon>
        <taxon>Alphaproteobacteria</taxon>
        <taxon>Rickettsiales</taxon>
        <taxon>Lyticum</taxon>
    </lineage>
</organism>